<dbReference type="Pfam" id="PF02661">
    <property type="entry name" value="Fic"/>
    <property type="match status" value="1"/>
</dbReference>
<dbReference type="PANTHER" id="PTHR13504">
    <property type="entry name" value="FIDO DOMAIN-CONTAINING PROTEIN DDB_G0283145"/>
    <property type="match status" value="1"/>
</dbReference>
<feature type="binding site" evidence="2">
    <location>
        <begin position="238"/>
        <end position="245"/>
    </location>
    <ligand>
        <name>ATP</name>
        <dbReference type="ChEBI" id="CHEBI:30616"/>
    </ligand>
</feature>
<keyword evidence="5" id="KW-1185">Reference proteome</keyword>
<dbReference type="SUPFAM" id="SSF140931">
    <property type="entry name" value="Fic-like"/>
    <property type="match status" value="1"/>
</dbReference>
<dbReference type="Gene3D" id="1.10.3290.10">
    <property type="entry name" value="Fido-like domain"/>
    <property type="match status" value="1"/>
</dbReference>
<dbReference type="PROSITE" id="PS51459">
    <property type="entry name" value="FIDO"/>
    <property type="match status" value="1"/>
</dbReference>
<proteinExistence type="predicted"/>
<dbReference type="InterPro" id="IPR040198">
    <property type="entry name" value="Fido_containing"/>
</dbReference>
<dbReference type="InterPro" id="IPR036388">
    <property type="entry name" value="WH-like_DNA-bd_sf"/>
</dbReference>
<dbReference type="InterPro" id="IPR036597">
    <property type="entry name" value="Fido-like_dom_sf"/>
</dbReference>
<organism evidence="4 5">
    <name type="scientific">Knoellia koreensis</name>
    <dbReference type="NCBI Taxonomy" id="2730921"/>
    <lineage>
        <taxon>Bacteria</taxon>
        <taxon>Bacillati</taxon>
        <taxon>Actinomycetota</taxon>
        <taxon>Actinomycetes</taxon>
        <taxon>Micrococcales</taxon>
        <taxon>Intrasporangiaceae</taxon>
        <taxon>Knoellia</taxon>
    </lineage>
</organism>
<dbReference type="RefSeq" id="WP_171245233.1">
    <property type="nucleotide sequence ID" value="NZ_JABEPQ010000006.1"/>
</dbReference>
<gene>
    <name evidence="4" type="ORF">HJG52_19140</name>
</gene>
<dbReference type="AlphaFoldDB" id="A0A849HED5"/>
<evidence type="ECO:0000313" key="4">
    <source>
        <dbReference type="EMBL" id="NNM48106.1"/>
    </source>
</evidence>
<dbReference type="GO" id="GO:0005524">
    <property type="term" value="F:ATP binding"/>
    <property type="evidence" value="ECO:0007669"/>
    <property type="project" value="UniProtKB-KW"/>
</dbReference>
<dbReference type="InterPro" id="IPR036390">
    <property type="entry name" value="WH_DNA-bd_sf"/>
</dbReference>
<sequence>MAAQGATDSTPDLAVRWEDHIWRSSRTAVALSRTQRATIGKSYRAAVPAQLQAVTIAIDPAIAAEADDARAHITRFDAELAGLFPEEFAPLSSVLLRTESASSSQIEHITTGARALSLAEIGLAKHGSNASLVAANVDAMNRALALADDVTPDTILAIHEALMRGQDHADPGSFRHQQVWIGGTSHSPHQAAFIPPHHDRVRAAVDDLCRFTERTDLPLLPQIAIAHAQFETIHPFNDGNGRTGRALVHAMLKSAGATTRTTVPVSAGLLAATDSYFRALTAFRDGNPNPIVAEFSRASFTAIENGTRLATDLRAVYDGWCAAVTARRDAVVWRVLPFLLRQPSVTSSVIQKHTGISQPAADNALRQLHDAGVLSKPRTVEGKDRKRNVVWQANEVLHALDAFAHRARRGHP</sequence>
<evidence type="ECO:0000256" key="2">
    <source>
        <dbReference type="PIRSR" id="PIRSR640198-2"/>
    </source>
</evidence>
<dbReference type="EMBL" id="JABEPQ010000006">
    <property type="protein sequence ID" value="NNM48106.1"/>
    <property type="molecule type" value="Genomic_DNA"/>
</dbReference>
<keyword evidence="2" id="KW-0547">Nucleotide-binding</keyword>
<dbReference type="SUPFAM" id="SSF46785">
    <property type="entry name" value="Winged helix' DNA-binding domain"/>
    <property type="match status" value="1"/>
</dbReference>
<feature type="domain" description="Fido" evidence="3">
    <location>
        <begin position="150"/>
        <end position="298"/>
    </location>
</feature>
<evidence type="ECO:0000259" key="3">
    <source>
        <dbReference type="PROSITE" id="PS51459"/>
    </source>
</evidence>
<dbReference type="Proteomes" id="UP000588586">
    <property type="component" value="Unassembled WGS sequence"/>
</dbReference>
<evidence type="ECO:0000256" key="1">
    <source>
        <dbReference type="PIRSR" id="PIRSR640198-1"/>
    </source>
</evidence>
<feature type="active site" evidence="1">
    <location>
        <position position="234"/>
    </location>
</feature>
<name>A0A849HED5_9MICO</name>
<protein>
    <submittedName>
        <fullName evidence="4">Fic family protein</fullName>
    </submittedName>
</protein>
<dbReference type="Gene3D" id="1.10.10.10">
    <property type="entry name" value="Winged helix-like DNA-binding domain superfamily/Winged helix DNA-binding domain"/>
    <property type="match status" value="1"/>
</dbReference>
<comment type="caution">
    <text evidence="4">The sequence shown here is derived from an EMBL/GenBank/DDBJ whole genome shotgun (WGS) entry which is preliminary data.</text>
</comment>
<dbReference type="InterPro" id="IPR003812">
    <property type="entry name" value="Fido"/>
</dbReference>
<keyword evidence="2" id="KW-0067">ATP-binding</keyword>
<dbReference type="PANTHER" id="PTHR13504:SF38">
    <property type="entry name" value="FIDO DOMAIN-CONTAINING PROTEIN"/>
    <property type="match status" value="1"/>
</dbReference>
<reference evidence="4 5" key="1">
    <citation type="submission" date="2020-04" db="EMBL/GenBank/DDBJ databases">
        <title>Knoellia sp. isolate from air conditioner.</title>
        <authorList>
            <person name="Chea S."/>
            <person name="Kim D.-U."/>
        </authorList>
    </citation>
    <scope>NUCLEOTIDE SEQUENCE [LARGE SCALE GENOMIC DNA]</scope>
    <source>
        <strain evidence="4 5">DB2414S</strain>
    </source>
</reference>
<evidence type="ECO:0000313" key="5">
    <source>
        <dbReference type="Proteomes" id="UP000588586"/>
    </source>
</evidence>
<accession>A0A849HED5</accession>